<evidence type="ECO:0000256" key="4">
    <source>
        <dbReference type="ARBA" id="ARBA00022927"/>
    </source>
</evidence>
<keyword evidence="11" id="KW-1185">Reference proteome</keyword>
<feature type="domain" description="Clathrin/coatomer adaptor adaptin-like N-terminal" evidence="9">
    <location>
        <begin position="23"/>
        <end position="535"/>
    </location>
</feature>
<evidence type="ECO:0000256" key="2">
    <source>
        <dbReference type="ARBA" id="ARBA00004555"/>
    </source>
</evidence>
<dbReference type="Pfam" id="PF01602">
    <property type="entry name" value="Adaptin_N"/>
    <property type="match status" value="1"/>
</dbReference>
<dbReference type="InterPro" id="IPR011989">
    <property type="entry name" value="ARM-like"/>
</dbReference>
<feature type="compositionally biased region" description="Low complexity" evidence="8">
    <location>
        <begin position="600"/>
        <end position="610"/>
    </location>
</feature>
<organism evidence="10 11">
    <name type="scientific">Theileria annulata</name>
    <dbReference type="NCBI Taxonomy" id="5874"/>
    <lineage>
        <taxon>Eukaryota</taxon>
        <taxon>Sar</taxon>
        <taxon>Alveolata</taxon>
        <taxon>Apicomplexa</taxon>
        <taxon>Aconoidasida</taxon>
        <taxon>Piroplasmida</taxon>
        <taxon>Theileriidae</taxon>
        <taxon>Theileria</taxon>
    </lineage>
</organism>
<evidence type="ECO:0000256" key="8">
    <source>
        <dbReference type="SAM" id="MobiDB-lite"/>
    </source>
</evidence>
<dbReference type="OrthoDB" id="28053at2759"/>
<dbReference type="InterPro" id="IPR050840">
    <property type="entry name" value="Adaptor_Complx_Large_Subunit"/>
</dbReference>
<dbReference type="InterPro" id="IPR017107">
    <property type="entry name" value="AP1_complex_gsu"/>
</dbReference>
<dbReference type="GO" id="GO:0016192">
    <property type="term" value="P:vesicle-mediated transport"/>
    <property type="evidence" value="ECO:0007669"/>
    <property type="project" value="InterPro"/>
</dbReference>
<dbReference type="VEuPathDB" id="PiroplasmaDB:TA07255"/>
<dbReference type="PIRSF" id="PIRSF037094">
    <property type="entry name" value="AP1_complex_gamma"/>
    <property type="match status" value="1"/>
</dbReference>
<evidence type="ECO:0000256" key="5">
    <source>
        <dbReference type="ARBA" id="ARBA00023034"/>
    </source>
</evidence>
<proteinExistence type="inferred from homology"/>
<dbReference type="RefSeq" id="XP_952885.1">
    <property type="nucleotide sequence ID" value="XM_947792.1"/>
</dbReference>
<dbReference type="AlphaFoldDB" id="Q4UA92"/>
<feature type="compositionally biased region" description="Polar residues" evidence="8">
    <location>
        <begin position="632"/>
        <end position="641"/>
    </location>
</feature>
<evidence type="ECO:0000256" key="3">
    <source>
        <dbReference type="ARBA" id="ARBA00022448"/>
    </source>
</evidence>
<evidence type="ECO:0000256" key="1">
    <source>
        <dbReference type="ARBA" id="ARBA00004308"/>
    </source>
</evidence>
<dbReference type="GO" id="GO:0030121">
    <property type="term" value="C:AP-1 adaptor complex"/>
    <property type="evidence" value="ECO:0007669"/>
    <property type="project" value="InterPro"/>
</dbReference>
<dbReference type="eggNOG" id="KOG1062">
    <property type="taxonomic scope" value="Eukaryota"/>
</dbReference>
<comment type="subcellular location">
    <subcellularLocation>
        <location evidence="1">Endomembrane system</location>
    </subcellularLocation>
    <subcellularLocation>
        <location evidence="2">Golgi apparatus</location>
    </subcellularLocation>
</comment>
<dbReference type="FunCoup" id="Q4UA92">
    <property type="interactions" value="314"/>
</dbReference>
<dbReference type="PANTHER" id="PTHR22780">
    <property type="entry name" value="ADAPTIN, ALPHA/GAMMA/EPSILON"/>
    <property type="match status" value="1"/>
</dbReference>
<evidence type="ECO:0000313" key="10">
    <source>
        <dbReference type="EMBL" id="CAI76261.1"/>
    </source>
</evidence>
<dbReference type="KEGG" id="tan:TA07255"/>
<dbReference type="GeneID" id="3862723"/>
<dbReference type="STRING" id="5874.Q4UA92"/>
<dbReference type="EMBL" id="CR940353">
    <property type="protein sequence ID" value="CAI76261.1"/>
    <property type="molecule type" value="Genomic_DNA"/>
</dbReference>
<evidence type="ECO:0000256" key="6">
    <source>
        <dbReference type="ARBA" id="ARBA00023136"/>
    </source>
</evidence>
<dbReference type="InterPro" id="IPR016024">
    <property type="entry name" value="ARM-type_fold"/>
</dbReference>
<protein>
    <recommendedName>
        <fullName evidence="7">AP-1 complex subunit gamma</fullName>
    </recommendedName>
</protein>
<evidence type="ECO:0000256" key="7">
    <source>
        <dbReference type="PIRNR" id="PIRNR037094"/>
    </source>
</evidence>
<keyword evidence="7" id="KW-0968">Cytoplasmic vesicle</keyword>
<feature type="region of interest" description="Disordered" evidence="8">
    <location>
        <begin position="632"/>
        <end position="652"/>
    </location>
</feature>
<dbReference type="InterPro" id="IPR002553">
    <property type="entry name" value="Clathrin/coatomer_adapt-like_N"/>
</dbReference>
<evidence type="ECO:0000313" key="11">
    <source>
        <dbReference type="Proteomes" id="UP000001950"/>
    </source>
</evidence>
<dbReference type="GO" id="GO:0006886">
    <property type="term" value="P:intracellular protein transport"/>
    <property type="evidence" value="ECO:0007669"/>
    <property type="project" value="UniProtKB-UniRule"/>
</dbReference>
<gene>
    <name evidence="10" type="ORF">TA07255</name>
</gene>
<keyword evidence="3 7" id="KW-0813">Transport</keyword>
<dbReference type="Proteomes" id="UP000001950">
    <property type="component" value="Chromosome 4"/>
</dbReference>
<evidence type="ECO:0000259" key="9">
    <source>
        <dbReference type="Pfam" id="PF01602"/>
    </source>
</evidence>
<accession>Q4UA92</accession>
<sequence>MTGSVKELIRSIRGSKTASEERAVLAKECAKIRSSLNTDNINYRRKNISKLLFINLLGHPTNFGQMECIKLIASSKFSDKRIGYLALNLLLTEDSEVLMLATNSIKIDLNNPNPYVCEMALRSLANIGTHEMLRELQYEIDTLINSNVPNIKKKATICTVRMLRKAAQRNLTPDSISIDLAYSFMKYLEPLISDFDNGVKTAALSLMSVLLDHYTKICDLDRFFTLLLDLMNEVLNPTNTNFSVTIPANTETFTSQQLMSDQYSTDPFLKVKILSLIKQVYLKLLYNTNHPNGDDYDVKLMDYKERLYEIISKIIKSIELRSNMNDVILYECVTTIECEFADERFNELGKQVVEKFMVGFNNNVKYISLGIIKKLHNVHMKYGDSNWTIIVQSFKQRDISIRKKALDVSLKVVNKETLAPIVQYLYEFLLSADDDLKRESMHRIFNCVNLHSDDLAYKLQVFVKIFSIAGNCVQDAILFDFIDLLSSSTEETKGKTTLELVKTLRYNMGQSALVKAALYSIGEYYQLISDELSNLVTINTKLDQNIFSPKKMDNSVGSEFNKKDENNLLDLSTPKNVNGFHSFDKSNEDDFLLDLSSPTNEPNDPNAAEANGVNTIEDELFSLYGTNKLESSGNDYSLQNNDLEETSEPEKNKDVDGAEMIVEMLENISIGLIAKNLLSECEYLVTCIGKLVSKMPDKVDQLRKILRRFKRHSSPELQQRSCELEIIIQENIMSLVSPVSKRLPDLYTESVDEYLSLGQEKLPEKIREEEPKDEKVGIFDELFDSRVKVERGVVKGKKEENKDDRLVNSIVENITIVSSREKREDEFQQFDPF</sequence>
<keyword evidence="6 7" id="KW-0472">Membrane</keyword>
<keyword evidence="4 7" id="KW-0653">Protein transport</keyword>
<comment type="similarity">
    <text evidence="7">Belongs to the adaptor complexes large subunit family.</text>
</comment>
<reference evidence="10 11" key="1">
    <citation type="journal article" date="2005" name="Science">
        <title>Genome of the host-cell transforming parasite Theileria annulata compared with T. parva.</title>
        <authorList>
            <person name="Pain A."/>
            <person name="Renauld H."/>
            <person name="Berriman M."/>
            <person name="Murphy L."/>
            <person name="Yeats C.A."/>
            <person name="Weir W."/>
            <person name="Kerhornou A."/>
            <person name="Aslett M."/>
            <person name="Bishop R."/>
            <person name="Bouchier C."/>
            <person name="Cochet M."/>
            <person name="Coulson R.M.R."/>
            <person name="Cronin A."/>
            <person name="de Villiers E.P."/>
            <person name="Fraser A."/>
            <person name="Fosker N."/>
            <person name="Gardner M."/>
            <person name="Goble A."/>
            <person name="Griffiths-Jones S."/>
            <person name="Harris D.E."/>
            <person name="Katzer F."/>
            <person name="Larke N."/>
            <person name="Lord A."/>
            <person name="Maser P."/>
            <person name="McKellar S."/>
            <person name="Mooney P."/>
            <person name="Morton F."/>
            <person name="Nene V."/>
            <person name="O'Neil S."/>
            <person name="Price C."/>
            <person name="Quail M.A."/>
            <person name="Rabbinowitsch E."/>
            <person name="Rawlings N.D."/>
            <person name="Rutter S."/>
            <person name="Saunders D."/>
            <person name="Seeger K."/>
            <person name="Shah T."/>
            <person name="Squares R."/>
            <person name="Squares S."/>
            <person name="Tivey A."/>
            <person name="Walker A.R."/>
            <person name="Woodward J."/>
            <person name="Dobbelaere D.A.E."/>
            <person name="Langsley G."/>
            <person name="Rajandream M.A."/>
            <person name="McKeever D."/>
            <person name="Shiels B."/>
            <person name="Tait A."/>
            <person name="Barrell B.G."/>
            <person name="Hall N."/>
        </authorList>
    </citation>
    <scope>NUCLEOTIDE SEQUENCE [LARGE SCALE GENOMIC DNA]</scope>
    <source>
        <strain evidence="11">Ankara</strain>
    </source>
</reference>
<name>Q4UA92_THEAN</name>
<keyword evidence="5 7" id="KW-0333">Golgi apparatus</keyword>
<dbReference type="SUPFAM" id="SSF48371">
    <property type="entry name" value="ARM repeat"/>
    <property type="match status" value="1"/>
</dbReference>
<dbReference type="OMA" id="REPNTKK"/>
<dbReference type="Gene3D" id="1.25.10.10">
    <property type="entry name" value="Leucine-rich Repeat Variant"/>
    <property type="match status" value="2"/>
</dbReference>
<feature type="region of interest" description="Disordered" evidence="8">
    <location>
        <begin position="591"/>
        <end position="610"/>
    </location>
</feature>
<dbReference type="InParanoid" id="Q4UA92"/>